<evidence type="ECO:0000256" key="1">
    <source>
        <dbReference type="SAM" id="Phobius"/>
    </source>
</evidence>
<keyword evidence="1" id="KW-0472">Membrane</keyword>
<keyword evidence="1" id="KW-0812">Transmembrane</keyword>
<accession>A0A0B5JF74</accession>
<gene>
    <name evidence="2" type="primary">E5</name>
</gene>
<name>A0A0B5JF74_9PAPI</name>
<organism evidence="2 3">
    <name type="scientific">Bos taurus papillomavirus 15</name>
    <dbReference type="NCBI Taxonomy" id="1969700"/>
    <lineage>
        <taxon>Viruses</taxon>
        <taxon>Monodnaviria</taxon>
        <taxon>Shotokuvirae</taxon>
        <taxon>Cossaviricota</taxon>
        <taxon>Papovaviricetes</taxon>
        <taxon>Zurhausenvirales</taxon>
        <taxon>Papillomaviridae</taxon>
        <taxon>Firstpapillomavirinae</taxon>
        <taxon>Xipapillomavirus</taxon>
        <taxon>Xipapillomavirus 1</taxon>
    </lineage>
</organism>
<evidence type="ECO:0000313" key="2">
    <source>
        <dbReference type="EMBL" id="AJG05913.1"/>
    </source>
</evidence>
<proteinExistence type="predicted"/>
<evidence type="ECO:0000313" key="3">
    <source>
        <dbReference type="Proteomes" id="UP000158899"/>
    </source>
</evidence>
<protein>
    <submittedName>
        <fullName evidence="2">E8 protein</fullName>
    </submittedName>
</protein>
<reference evidence="2 3" key="1">
    <citation type="submission" date="2014-10" db="EMBL/GenBank/DDBJ databases">
        <title>Sequence analysis of the complete genome of unclassified Bovine papillomavirus in China.</title>
        <authorList>
            <person name="Hu J."/>
            <person name="Shi C."/>
            <person name="Wang Q."/>
            <person name="Huang Y."/>
            <person name="Yan S."/>
            <person name="Huang Z."/>
            <person name="Xu J."/>
            <person name="Tao D."/>
            <person name="Zheng M."/>
        </authorList>
    </citation>
    <scope>NUCLEOTIDE SEQUENCE [LARGE SCALE GENOMIC DNA]</scope>
    <source>
        <strain evidence="2">Aks-02</strain>
    </source>
</reference>
<sequence length="42" mass="4860">MSLTCLYFLLLFWSGFNVLALIFGIVIILLLMSTVERLHGWD</sequence>
<dbReference type="Proteomes" id="UP000158899">
    <property type="component" value="Segment"/>
</dbReference>
<feature type="transmembrane region" description="Helical" evidence="1">
    <location>
        <begin position="6"/>
        <end position="31"/>
    </location>
</feature>
<keyword evidence="1" id="KW-1133">Transmembrane helix</keyword>
<dbReference type="EMBL" id="KM983393">
    <property type="protein sequence ID" value="AJG05913.1"/>
    <property type="molecule type" value="Genomic_DNA"/>
</dbReference>